<protein>
    <recommendedName>
        <fullName evidence="3">ParB/Sulfiredoxin domain-containing protein</fullName>
    </recommendedName>
</protein>
<reference evidence="1 2" key="1">
    <citation type="submission" date="2015-02" db="EMBL/GenBank/DDBJ databases">
        <title>Single-cell genomics of uncultivated deep-branching MTB reveals a conserved set of magnetosome genes.</title>
        <authorList>
            <person name="Kolinko S."/>
            <person name="Richter M."/>
            <person name="Glockner F.O."/>
            <person name="Brachmann A."/>
            <person name="Schuler D."/>
        </authorList>
    </citation>
    <scope>NUCLEOTIDE SEQUENCE [LARGE SCALE GENOMIC DNA]</scope>
    <source>
        <strain evidence="1">SKK-01</strain>
    </source>
</reference>
<comment type="caution">
    <text evidence="1">The sequence shown here is derived from an EMBL/GenBank/DDBJ whole genome shotgun (WGS) entry which is preliminary data.</text>
</comment>
<accession>A0A0F0CQ11</accession>
<organism evidence="1 2">
    <name type="scientific">Candidatus Omnitrophus magneticus</name>
    <dbReference type="NCBI Taxonomy" id="1609969"/>
    <lineage>
        <taxon>Bacteria</taxon>
        <taxon>Pseudomonadati</taxon>
        <taxon>Candidatus Omnitrophota</taxon>
        <taxon>Candidatus Omnitrophus</taxon>
    </lineage>
</organism>
<dbReference type="EMBL" id="JYNY01000164">
    <property type="protein sequence ID" value="KJJ85413.1"/>
    <property type="molecule type" value="Genomic_DNA"/>
</dbReference>
<evidence type="ECO:0000313" key="1">
    <source>
        <dbReference type="EMBL" id="KJJ85413.1"/>
    </source>
</evidence>
<name>A0A0F0CQ11_9BACT</name>
<gene>
    <name evidence="1" type="ORF">OMAG_000738</name>
</gene>
<dbReference type="Proteomes" id="UP000033428">
    <property type="component" value="Unassembled WGS sequence"/>
</dbReference>
<evidence type="ECO:0000313" key="2">
    <source>
        <dbReference type="Proteomes" id="UP000033428"/>
    </source>
</evidence>
<sequence>MLVSNVFKQIYRLAIWYFINIISFGKASKIYYINPSTLKHGQNPTSQFSAKTTLNFIKNGEWDKDVSPIEEHFLFKSFQDRFTHKKKWKETLLYKEGVSRVEKGLSFRTKYTTKEGVLSRCFECEDLYKVIKHHGIKSNHQLYKERKIDNPILMLDEITVNIDKNGQLILNDGWHRFLIAKILNLPLIPVRVLIRHTLWKGEVEEIITRYR</sequence>
<proteinExistence type="predicted"/>
<evidence type="ECO:0008006" key="3">
    <source>
        <dbReference type="Google" id="ProtNLM"/>
    </source>
</evidence>
<keyword evidence="2" id="KW-1185">Reference proteome</keyword>
<dbReference type="AlphaFoldDB" id="A0A0F0CQ11"/>